<gene>
    <name evidence="1" type="ORF">DW172_01500</name>
</gene>
<dbReference type="Proteomes" id="UP000285865">
    <property type="component" value="Unassembled WGS sequence"/>
</dbReference>
<reference evidence="1 2" key="1">
    <citation type="submission" date="2018-08" db="EMBL/GenBank/DDBJ databases">
        <title>A genome reference for cultivated species of the human gut microbiota.</title>
        <authorList>
            <person name="Zou Y."/>
            <person name="Xue W."/>
            <person name="Luo G."/>
        </authorList>
    </citation>
    <scope>NUCLEOTIDE SEQUENCE [LARGE SCALE GENOMIC DNA]</scope>
    <source>
        <strain evidence="1 2">AM16-11</strain>
    </source>
</reference>
<dbReference type="AlphaFoldDB" id="A0A414ZQ98"/>
<proteinExistence type="predicted"/>
<accession>A0A414ZQ98</accession>
<protein>
    <submittedName>
        <fullName evidence="1">Major capsid protein</fullName>
    </submittedName>
</protein>
<organism evidence="1 2">
    <name type="scientific">Agathobacter rectalis</name>
    <dbReference type="NCBI Taxonomy" id="39491"/>
    <lineage>
        <taxon>Bacteria</taxon>
        <taxon>Bacillati</taxon>
        <taxon>Bacillota</taxon>
        <taxon>Clostridia</taxon>
        <taxon>Lachnospirales</taxon>
        <taxon>Lachnospiraceae</taxon>
        <taxon>Agathobacter</taxon>
    </lineage>
</organism>
<name>A0A414ZQ98_9FIRM</name>
<dbReference type="Pfam" id="PF03864">
    <property type="entry name" value="Phage_cap_E"/>
    <property type="match status" value="1"/>
</dbReference>
<dbReference type="RefSeq" id="WP_118257003.1">
    <property type="nucleotide sequence ID" value="NZ_QRKN01000001.1"/>
</dbReference>
<dbReference type="Gene3D" id="3.30.1930.10">
    <property type="entry name" value="capsid protein of prophage domain"/>
    <property type="match status" value="1"/>
</dbReference>
<dbReference type="EMBL" id="QRKN01000001">
    <property type="protein sequence ID" value="RHI25395.1"/>
    <property type="molecule type" value="Genomic_DNA"/>
</dbReference>
<comment type="caution">
    <text evidence="1">The sequence shown here is derived from an EMBL/GenBank/DDBJ whole genome shotgun (WGS) entry which is preliminary data.</text>
</comment>
<dbReference type="InterPro" id="IPR005564">
    <property type="entry name" value="Major_capsid_GpE"/>
</dbReference>
<evidence type="ECO:0000313" key="2">
    <source>
        <dbReference type="Proteomes" id="UP000285865"/>
    </source>
</evidence>
<sequence length="352" mass="40165">MANISIYDPRTMGKLVERMPKVQTFIKSTFFQNVETFDTQKIDVDFKKGNRQLAPFVHKKIGGVTIDNEGYETNTYEPPLVAPNKITTVDDILKRTPGESLYGGKSPNQRAVEKMQRDFTELDEMITRREEWMCCQALFTGKIPILDKDGKELQAEIDFQFTNKVTLSGANAWNKKTGGKIKQLKEWRKQVQKKGFVNCNVCLMGADALEAFLIDEEVLKVLDTRRFEAAVITPKELPNGATYIGTIHEIAMDIYTYNEWYLDNWTNKEEPEDKPLLPANIVVLLSTEANYSMYYGAVGVTDEAGKTIEVVEGSRIPEQWVERRPPRRFLQLNSAPLCVPHEVDSWYVATVC</sequence>
<dbReference type="Gene3D" id="3.15.30.10">
    <property type="entry name" value="putative capsid protein of prophage domain like"/>
    <property type="match status" value="1"/>
</dbReference>
<evidence type="ECO:0000313" key="1">
    <source>
        <dbReference type="EMBL" id="RHI25395.1"/>
    </source>
</evidence>